<evidence type="ECO:0000259" key="2">
    <source>
        <dbReference type="Pfam" id="PF00561"/>
    </source>
</evidence>
<accession>A0A1H6XIW7</accession>
<dbReference type="OrthoDB" id="299757at2157"/>
<evidence type="ECO:0000313" key="4">
    <source>
        <dbReference type="Proteomes" id="UP000198888"/>
    </source>
</evidence>
<dbReference type="AlphaFoldDB" id="A0A1H6XIW7"/>
<dbReference type="KEGG" id="hae:halTADL_3335"/>
<dbReference type="Gene3D" id="3.40.50.1820">
    <property type="entry name" value="alpha/beta hydrolase"/>
    <property type="match status" value="1"/>
</dbReference>
<dbReference type="PRINTS" id="PR00412">
    <property type="entry name" value="EPOXHYDRLASE"/>
</dbReference>
<evidence type="ECO:0000256" key="1">
    <source>
        <dbReference type="ARBA" id="ARBA00022801"/>
    </source>
</evidence>
<dbReference type="Proteomes" id="UP000198888">
    <property type="component" value="Unassembled WGS sequence"/>
</dbReference>
<accession>A0A2H4Q6T0</accession>
<dbReference type="InterPro" id="IPR029058">
    <property type="entry name" value="AB_hydrolase_fold"/>
</dbReference>
<dbReference type="GeneID" id="35004102"/>
<reference evidence="3 4" key="1">
    <citation type="submission" date="2016-10" db="EMBL/GenBank/DDBJ databases">
        <authorList>
            <person name="de Groot N.N."/>
        </authorList>
    </citation>
    <scope>NUCLEOTIDE SEQUENCE [LARGE SCALE GENOMIC DNA]</scope>
    <source>
        <strain evidence="3 4">DSM 22187</strain>
    </source>
</reference>
<dbReference type="GO" id="GO:0016787">
    <property type="term" value="F:hydrolase activity"/>
    <property type="evidence" value="ECO:0007669"/>
    <property type="project" value="UniProtKB-KW"/>
</dbReference>
<feature type="domain" description="AB hydrolase-1" evidence="2">
    <location>
        <begin position="38"/>
        <end position="283"/>
    </location>
</feature>
<protein>
    <submittedName>
        <fullName evidence="3">Pimeloyl-ACP methyl ester carboxylesterase</fullName>
    </submittedName>
</protein>
<dbReference type="STRING" id="1073996.SAMN05444271_13521"/>
<dbReference type="PANTHER" id="PTHR43329">
    <property type="entry name" value="EPOXIDE HYDROLASE"/>
    <property type="match status" value="1"/>
</dbReference>
<keyword evidence="1" id="KW-0378">Hydrolase</keyword>
<dbReference type="InterPro" id="IPR000639">
    <property type="entry name" value="Epox_hydrolase-like"/>
</dbReference>
<dbReference type="InterPro" id="IPR000073">
    <property type="entry name" value="AB_hydrolase_1"/>
</dbReference>
<sequence>MTTSLNGSVCSSVDAESVWLETNGVQLHTVQAGPEDGPLVILLHGFPECWYGWHRQLGPLANAGYRVVVPDQRGYNLSDKPAGVDSYHLDELAADIVGLIDACDRETASVAGHDWGAAVAWWLGMAYPDRLDRLCIVNVPHPTVFEQKLRESWSQRLKSWYILLFQLPLVPEVVSELGNWWLPRRSLESTSRAGTFTSTDLDRYRTAWAEPGAYTAMVNWYRAIARYRPQPSSEAVSTPTLILWGTDDEFLETSMAHDSLDYCEDGQLQLVDEATHWILHEEPALVVEALLDHLPDPVRQPDRP</sequence>
<dbReference type="RefSeq" id="WP_089673620.1">
    <property type="nucleotide sequence ID" value="NZ_CP024845.1"/>
</dbReference>
<name>A0A1H6XIW7_9EURY</name>
<dbReference type="Pfam" id="PF00561">
    <property type="entry name" value="Abhydrolase_1"/>
    <property type="match status" value="1"/>
</dbReference>
<dbReference type="PRINTS" id="PR00111">
    <property type="entry name" value="ABHYDROLASE"/>
</dbReference>
<evidence type="ECO:0000313" key="3">
    <source>
        <dbReference type="EMBL" id="SEJ24812.1"/>
    </source>
</evidence>
<gene>
    <name evidence="3" type="ORF">SAMN05444271_13521</name>
</gene>
<dbReference type="EMBL" id="FNYR01000035">
    <property type="protein sequence ID" value="SEJ24812.1"/>
    <property type="molecule type" value="Genomic_DNA"/>
</dbReference>
<keyword evidence="4" id="KW-1185">Reference proteome</keyword>
<proteinExistence type="predicted"/>
<organism evidence="3 4">
    <name type="scientific">Halohasta litchfieldiae</name>
    <dbReference type="NCBI Taxonomy" id="1073996"/>
    <lineage>
        <taxon>Archaea</taxon>
        <taxon>Methanobacteriati</taxon>
        <taxon>Methanobacteriota</taxon>
        <taxon>Stenosarchaea group</taxon>
        <taxon>Halobacteria</taxon>
        <taxon>Halobacteriales</taxon>
        <taxon>Haloferacaceae</taxon>
        <taxon>Halohasta</taxon>
    </lineage>
</organism>
<dbReference type="SUPFAM" id="SSF53474">
    <property type="entry name" value="alpha/beta-Hydrolases"/>
    <property type="match status" value="1"/>
</dbReference>